<dbReference type="SUPFAM" id="SSF101887">
    <property type="entry name" value="Apyrase"/>
    <property type="match status" value="1"/>
</dbReference>
<keyword evidence="6" id="KW-0378">Hydrolase</keyword>
<dbReference type="OrthoDB" id="25028at2759"/>
<evidence type="ECO:0000256" key="1">
    <source>
        <dbReference type="ARBA" id="ARBA00001913"/>
    </source>
</evidence>
<dbReference type="FunFam" id="2.120.10.100:FF:000001">
    <property type="entry name" value="Soluble calcium-activated nucleotidase 1"/>
    <property type="match status" value="1"/>
</dbReference>
<evidence type="ECO:0000313" key="14">
    <source>
        <dbReference type="EMBL" id="VVC45462.1"/>
    </source>
</evidence>
<dbReference type="Pfam" id="PF06079">
    <property type="entry name" value="Apyrase"/>
    <property type="match status" value="1"/>
</dbReference>
<dbReference type="InterPro" id="IPR009283">
    <property type="entry name" value="Apyrase"/>
</dbReference>
<dbReference type="InterPro" id="IPR036258">
    <property type="entry name" value="Apyrase_sf"/>
</dbReference>
<keyword evidence="8" id="KW-1199">Hemostasis impairing toxin</keyword>
<dbReference type="GO" id="GO:0005509">
    <property type="term" value="F:calcium ion binding"/>
    <property type="evidence" value="ECO:0007669"/>
    <property type="project" value="InterPro"/>
</dbReference>
<comment type="cofactor">
    <cofactor evidence="1 12">
        <name>Ca(2+)</name>
        <dbReference type="ChEBI" id="CHEBI:29108"/>
    </cofactor>
</comment>
<keyword evidence="3" id="KW-1201">Platelet aggregation inhibiting toxin</keyword>
<evidence type="ECO:0000256" key="11">
    <source>
        <dbReference type="ARBA" id="ARBA00074431"/>
    </source>
</evidence>
<accession>A0A5E4NKH6</accession>
<comment type="catalytic activity">
    <reaction evidence="10">
        <text>a ribonucleoside 5'-triphosphate + 2 H2O = a ribonucleoside 5'-phosphate + 2 phosphate + 2 H(+)</text>
        <dbReference type="Rhea" id="RHEA:36795"/>
        <dbReference type="ChEBI" id="CHEBI:15377"/>
        <dbReference type="ChEBI" id="CHEBI:15378"/>
        <dbReference type="ChEBI" id="CHEBI:43474"/>
        <dbReference type="ChEBI" id="CHEBI:58043"/>
        <dbReference type="ChEBI" id="CHEBI:61557"/>
        <dbReference type="EC" id="3.6.1.5"/>
    </reaction>
    <physiologicalReaction direction="left-to-right" evidence="10">
        <dbReference type="Rhea" id="RHEA:36796"/>
    </physiologicalReaction>
</comment>
<dbReference type="GO" id="GO:0004382">
    <property type="term" value="F:GDP phosphatase activity"/>
    <property type="evidence" value="ECO:0007669"/>
    <property type="project" value="TreeGrafter"/>
</dbReference>
<dbReference type="GO" id="GO:0004050">
    <property type="term" value="F:apyrase activity"/>
    <property type="evidence" value="ECO:0007669"/>
    <property type="project" value="UniProtKB-EC"/>
</dbReference>
<evidence type="ECO:0000256" key="5">
    <source>
        <dbReference type="ARBA" id="ARBA00022723"/>
    </source>
</evidence>
<dbReference type="PANTHER" id="PTHR13023:SF3">
    <property type="entry name" value="SOLUBLE CALCIUM-ACTIVATED NUCLEOTIDASE 1"/>
    <property type="match status" value="1"/>
</dbReference>
<feature type="signal peptide" evidence="13">
    <location>
        <begin position="1"/>
        <end position="20"/>
    </location>
</feature>
<dbReference type="Gene3D" id="2.120.10.100">
    <property type="entry name" value="Apyrase"/>
    <property type="match status" value="1"/>
</dbReference>
<evidence type="ECO:0000256" key="7">
    <source>
        <dbReference type="ARBA" id="ARBA00022837"/>
    </source>
</evidence>
<feature type="chain" id="PRO_5022912406" description="Apyrase" evidence="13">
    <location>
        <begin position="21"/>
        <end position="360"/>
    </location>
</feature>
<dbReference type="Proteomes" id="UP000325440">
    <property type="component" value="Unassembled WGS sequence"/>
</dbReference>
<evidence type="ECO:0000256" key="8">
    <source>
        <dbReference type="ARBA" id="ARBA00023240"/>
    </source>
</evidence>
<dbReference type="AlphaFoldDB" id="A0A5E4NKH6"/>
<dbReference type="PANTHER" id="PTHR13023">
    <property type="entry name" value="APYRASE"/>
    <property type="match status" value="1"/>
</dbReference>
<protein>
    <recommendedName>
        <fullName evidence="11">Apyrase</fullName>
        <ecNumber evidence="2">3.6.1.5</ecNumber>
    </recommendedName>
</protein>
<evidence type="ECO:0000256" key="12">
    <source>
        <dbReference type="PIRSR" id="PIRSR609283-1"/>
    </source>
</evidence>
<dbReference type="EMBL" id="CABPRJ010002403">
    <property type="protein sequence ID" value="VVC45462.1"/>
    <property type="molecule type" value="Genomic_DNA"/>
</dbReference>
<sequence length="360" mass="40775">MFIWLISLTILTIASDIVLSAPTLSSTNETEPEFNRFLLQFAYNKYPMTAPILNPDGSIKYRIAIISDLDKASKSSTEPYTWISYLKRGYLTYSPQNKNVSIDWDFDAKLFKSHYSMKGRGLELSELVTYNGQLITIDDKTGLVYKIDGDKLVLWLIVVGGNGNQNKGMKLEWATVKDSKLYVGSHGIEMLASDGVTVIDRSLMWVKEIDKNGVINHLNWEQNFIKLREAVGVQLPGYVVHESCVWSDIHGRWFFLPRKLSNEKYDEHIDDTQKGTNVLLAATPDFKNIKVTRIGQIIPDHGYASFKFVPGTNDTVITAISTKEEANITATFISVFTVEGNVIYPQTRVIDQKFEGFEFI</sequence>
<reference evidence="14 15" key="1">
    <citation type="submission" date="2019-08" db="EMBL/GenBank/DDBJ databases">
        <authorList>
            <person name="Alioto T."/>
            <person name="Alioto T."/>
            <person name="Gomez Garrido J."/>
        </authorList>
    </citation>
    <scope>NUCLEOTIDE SEQUENCE [LARGE SCALE GENOMIC DNA]</scope>
</reference>
<proteinExistence type="inferred from homology"/>
<feature type="binding site" evidence="12">
    <location>
        <position position="126"/>
    </location>
    <ligand>
        <name>Ca(2+)</name>
        <dbReference type="ChEBI" id="CHEBI:29108"/>
    </ligand>
</feature>
<dbReference type="GO" id="GO:0030166">
    <property type="term" value="P:proteoglycan biosynthetic process"/>
    <property type="evidence" value="ECO:0007669"/>
    <property type="project" value="TreeGrafter"/>
</dbReference>
<evidence type="ECO:0000256" key="4">
    <source>
        <dbReference type="ARBA" id="ARBA00022656"/>
    </source>
</evidence>
<dbReference type="GO" id="GO:0045134">
    <property type="term" value="F:UDP phosphatase activity"/>
    <property type="evidence" value="ECO:0007669"/>
    <property type="project" value="TreeGrafter"/>
</dbReference>
<organism evidence="14 15">
    <name type="scientific">Cinara cedri</name>
    <dbReference type="NCBI Taxonomy" id="506608"/>
    <lineage>
        <taxon>Eukaryota</taxon>
        <taxon>Metazoa</taxon>
        <taxon>Ecdysozoa</taxon>
        <taxon>Arthropoda</taxon>
        <taxon>Hexapoda</taxon>
        <taxon>Insecta</taxon>
        <taxon>Pterygota</taxon>
        <taxon>Neoptera</taxon>
        <taxon>Paraneoptera</taxon>
        <taxon>Hemiptera</taxon>
        <taxon>Sternorrhyncha</taxon>
        <taxon>Aphidomorpha</taxon>
        <taxon>Aphidoidea</taxon>
        <taxon>Aphididae</taxon>
        <taxon>Lachninae</taxon>
        <taxon>Cinara</taxon>
    </lineage>
</organism>
<keyword evidence="13" id="KW-0732">Signal</keyword>
<name>A0A5E4NKH6_9HEMI</name>
<keyword evidence="7 12" id="KW-0106">Calcium</keyword>
<keyword evidence="15" id="KW-1185">Reference proteome</keyword>
<dbReference type="EC" id="3.6.1.5" evidence="2"/>
<feature type="binding site" evidence="12">
    <location>
        <position position="242"/>
    </location>
    <ligand>
        <name>Ca(2+)</name>
        <dbReference type="ChEBI" id="CHEBI:29108"/>
    </ligand>
</feature>
<feature type="binding site" evidence="12">
    <location>
        <position position="304"/>
    </location>
    <ligand>
        <name>Ca(2+)</name>
        <dbReference type="ChEBI" id="CHEBI:29108"/>
    </ligand>
</feature>
<gene>
    <name evidence="14" type="ORF">CINCED_3A000226</name>
</gene>
<evidence type="ECO:0000256" key="3">
    <source>
        <dbReference type="ARBA" id="ARBA00022442"/>
    </source>
</evidence>
<feature type="binding site" evidence="12">
    <location>
        <position position="125"/>
    </location>
    <ligand>
        <name>Ca(2+)</name>
        <dbReference type="ChEBI" id="CHEBI:29108"/>
    </ligand>
</feature>
<feature type="binding site" evidence="12">
    <location>
        <position position="355"/>
    </location>
    <ligand>
        <name>Ca(2+)</name>
        <dbReference type="ChEBI" id="CHEBI:29108"/>
    </ligand>
</feature>
<evidence type="ECO:0000313" key="15">
    <source>
        <dbReference type="Proteomes" id="UP000325440"/>
    </source>
</evidence>
<dbReference type="GO" id="GO:0090729">
    <property type="term" value="F:toxin activity"/>
    <property type="evidence" value="ECO:0007669"/>
    <property type="project" value="UniProtKB-KW"/>
</dbReference>
<evidence type="ECO:0000256" key="10">
    <source>
        <dbReference type="ARBA" id="ARBA00047297"/>
    </source>
</evidence>
<keyword evidence="5 12" id="KW-0479">Metal-binding</keyword>
<keyword evidence="4" id="KW-0800">Toxin</keyword>
<feature type="binding site" evidence="12">
    <location>
        <position position="172"/>
    </location>
    <ligand>
        <name>Ca(2+)</name>
        <dbReference type="ChEBI" id="CHEBI:29108"/>
    </ligand>
</feature>
<evidence type="ECO:0000256" key="13">
    <source>
        <dbReference type="SAM" id="SignalP"/>
    </source>
</evidence>
<evidence type="ECO:0000256" key="9">
    <source>
        <dbReference type="ARBA" id="ARBA00025738"/>
    </source>
</evidence>
<comment type="similarity">
    <text evidence="9">Belongs to the apyrase family.</text>
</comment>
<evidence type="ECO:0000256" key="2">
    <source>
        <dbReference type="ARBA" id="ARBA00012148"/>
    </source>
</evidence>
<evidence type="ECO:0000256" key="6">
    <source>
        <dbReference type="ARBA" id="ARBA00022801"/>
    </source>
</evidence>